<evidence type="ECO:0000313" key="2">
    <source>
        <dbReference type="Proteomes" id="UP001595990"/>
    </source>
</evidence>
<name>A0ABV9BVZ6_9ACTN</name>
<reference evidence="2" key="1">
    <citation type="journal article" date="2019" name="Int. J. Syst. Evol. Microbiol.">
        <title>The Global Catalogue of Microorganisms (GCM) 10K type strain sequencing project: providing services to taxonomists for standard genome sequencing and annotation.</title>
        <authorList>
            <consortium name="The Broad Institute Genomics Platform"/>
            <consortium name="The Broad Institute Genome Sequencing Center for Infectious Disease"/>
            <person name="Wu L."/>
            <person name="Ma J."/>
        </authorList>
    </citation>
    <scope>NUCLEOTIDE SEQUENCE [LARGE SCALE GENOMIC DNA]</scope>
    <source>
        <strain evidence="2">CECT 8064</strain>
    </source>
</reference>
<dbReference type="EMBL" id="JBHSFS010000043">
    <property type="protein sequence ID" value="MFC4518320.1"/>
    <property type="molecule type" value="Genomic_DNA"/>
</dbReference>
<dbReference type="PANTHER" id="PTHR10668">
    <property type="entry name" value="PHYTOENE DEHYDROGENASE"/>
    <property type="match status" value="1"/>
</dbReference>
<protein>
    <submittedName>
        <fullName evidence="1">Phytoene desaturase family protein</fullName>
    </submittedName>
</protein>
<accession>A0ABV9BVZ6</accession>
<sequence length="331" mass="35761">MTTGLELMFVGHQTWHITDGEEVVLLDPILAPAFGASDLDFAIWLAHGTGWPKPQGGSIRIAQAMADDIKAHGGVIHTGRRITDLRELGHAETVLLDVSPKTLLEIAGDELPERYMRRLARFRYGPAAAKVDFLVSDPIPWTDPHVGRAGTVHLGGTQREMFRQENTTAKGIATGEPFVLVVDPMTVDPGRGLPRKRPVWAYAHVPNGDTRDPVDIVRARIERYAPGFTDTVLAQRGITAAAYEAYNPNYVGGDIGSGAMTLTQSILRPAPQLDPYPTPLPGICLCSASTPPGPSVHGMSGYLAALSVLRREYGIRTQPSLTPNEHLLAGC</sequence>
<keyword evidence="2" id="KW-1185">Reference proteome</keyword>
<evidence type="ECO:0000313" key="1">
    <source>
        <dbReference type="EMBL" id="MFC4518320.1"/>
    </source>
</evidence>
<proteinExistence type="predicted"/>
<organism evidence="1 2">
    <name type="scientific">Streptomyces ehimensis</name>
    <dbReference type="NCBI Taxonomy" id="68195"/>
    <lineage>
        <taxon>Bacteria</taxon>
        <taxon>Bacillati</taxon>
        <taxon>Actinomycetota</taxon>
        <taxon>Actinomycetes</taxon>
        <taxon>Kitasatosporales</taxon>
        <taxon>Streptomycetaceae</taxon>
        <taxon>Streptomyces</taxon>
    </lineage>
</organism>
<dbReference type="Proteomes" id="UP001595990">
    <property type="component" value="Unassembled WGS sequence"/>
</dbReference>
<gene>
    <name evidence="1" type="ORF">ACFPEN_36315</name>
</gene>
<dbReference type="PANTHER" id="PTHR10668:SF105">
    <property type="entry name" value="DEHYDROGENASE-RELATED"/>
    <property type="match status" value="1"/>
</dbReference>
<dbReference type="SUPFAM" id="SSF51905">
    <property type="entry name" value="FAD/NAD(P)-binding domain"/>
    <property type="match status" value="1"/>
</dbReference>
<dbReference type="RefSeq" id="WP_417924587.1">
    <property type="nucleotide sequence ID" value="NZ_JBHSFS010000043.1"/>
</dbReference>
<comment type="caution">
    <text evidence="1">The sequence shown here is derived from an EMBL/GenBank/DDBJ whole genome shotgun (WGS) entry which is preliminary data.</text>
</comment>
<dbReference type="InterPro" id="IPR036188">
    <property type="entry name" value="FAD/NAD-bd_sf"/>
</dbReference>